<evidence type="ECO:0000256" key="9">
    <source>
        <dbReference type="ARBA" id="ARBA00057812"/>
    </source>
</evidence>
<feature type="binding site" evidence="10">
    <location>
        <position position="68"/>
    </location>
    <ligand>
        <name>Zn(2+)</name>
        <dbReference type="ChEBI" id="CHEBI:29105"/>
        <label>2</label>
        <note>catalytic</note>
    </ligand>
</feature>
<protein>
    <recommendedName>
        <fullName evidence="2 10">Ribonuclease Z</fullName>
        <shortName evidence="10">RNase Z</shortName>
        <ecNumber evidence="2 10">3.1.26.11</ecNumber>
    </recommendedName>
    <alternativeName>
        <fullName evidence="10">tRNA 3 endonuclease</fullName>
    </alternativeName>
    <alternativeName>
        <fullName evidence="10">tRNase Z</fullName>
    </alternativeName>
</protein>
<dbReference type="OrthoDB" id="9800940at2"/>
<feature type="binding site" evidence="10">
    <location>
        <position position="67"/>
    </location>
    <ligand>
        <name>Zn(2+)</name>
        <dbReference type="ChEBI" id="CHEBI:29105"/>
        <label>2</label>
        <note>catalytic</note>
    </ligand>
</feature>
<keyword evidence="4 10" id="KW-0540">Nuclease</keyword>
<dbReference type="RefSeq" id="WP_133431972.1">
    <property type="nucleotide sequence ID" value="NZ_CP092172.1"/>
</dbReference>
<comment type="caution">
    <text evidence="11">The sequence shown here is derived from an EMBL/GenBank/DDBJ whole genome shotgun (WGS) entry which is preliminary data.</text>
</comment>
<evidence type="ECO:0000256" key="6">
    <source>
        <dbReference type="ARBA" id="ARBA00022759"/>
    </source>
</evidence>
<evidence type="ECO:0000256" key="3">
    <source>
        <dbReference type="ARBA" id="ARBA00022694"/>
    </source>
</evidence>
<comment type="cofactor">
    <cofactor evidence="10">
        <name>Zn(2+)</name>
        <dbReference type="ChEBI" id="CHEBI:29105"/>
    </cofactor>
    <text evidence="10">Binds 2 Zn(2+) ions.</text>
</comment>
<dbReference type="PANTHER" id="PTHR46018">
    <property type="entry name" value="ZINC PHOSPHODIESTERASE ELAC PROTEIN 1"/>
    <property type="match status" value="1"/>
</dbReference>
<comment type="similarity">
    <text evidence="10">Belongs to the RNase Z family.</text>
</comment>
<keyword evidence="6 10" id="KW-0255">Endonuclease</keyword>
<feature type="binding site" evidence="10">
    <location>
        <position position="141"/>
    </location>
    <ligand>
        <name>Zn(2+)</name>
        <dbReference type="ChEBI" id="CHEBI:29105"/>
        <label>1</label>
        <note>catalytic</note>
    </ligand>
</feature>
<reference evidence="11 12" key="1">
    <citation type="submission" date="2019-01" db="EMBL/GenBank/DDBJ databases">
        <title>Draft genome sequences of the type strains of six Macrococcus species.</title>
        <authorList>
            <person name="Mazhar S."/>
            <person name="Altermann E."/>
            <person name="Hill C."/>
            <person name="Mcauliffe O."/>
        </authorList>
    </citation>
    <scope>NUCLEOTIDE SEQUENCE [LARGE SCALE GENOMIC DNA]</scope>
    <source>
        <strain evidence="11 12">CCM4811</strain>
    </source>
</reference>
<dbReference type="EC" id="3.1.26.11" evidence="2 10"/>
<dbReference type="GO" id="GO:0042781">
    <property type="term" value="F:3'-tRNA processing endoribonuclease activity"/>
    <property type="evidence" value="ECO:0007669"/>
    <property type="project" value="UniProtKB-UniRule"/>
</dbReference>
<dbReference type="CDD" id="cd07717">
    <property type="entry name" value="RNaseZ_ZiPD-like_MBL-fold"/>
    <property type="match status" value="1"/>
</dbReference>
<keyword evidence="3 10" id="KW-0819">tRNA processing</keyword>
<dbReference type="InterPro" id="IPR036866">
    <property type="entry name" value="RibonucZ/Hydroxyglut_hydro"/>
</dbReference>
<evidence type="ECO:0000256" key="8">
    <source>
        <dbReference type="ARBA" id="ARBA00022833"/>
    </source>
</evidence>
<dbReference type="Pfam" id="PF23023">
    <property type="entry name" value="Anti-Pycsar_Apyc1"/>
    <property type="match status" value="1"/>
</dbReference>
<dbReference type="Proteomes" id="UP000295310">
    <property type="component" value="Unassembled WGS sequence"/>
</dbReference>
<dbReference type="EMBL" id="SCWA01000009">
    <property type="protein sequence ID" value="TDL97850.1"/>
    <property type="molecule type" value="Genomic_DNA"/>
</dbReference>
<evidence type="ECO:0000313" key="11">
    <source>
        <dbReference type="EMBL" id="TDL97850.1"/>
    </source>
</evidence>
<dbReference type="GO" id="GO:0008270">
    <property type="term" value="F:zinc ion binding"/>
    <property type="evidence" value="ECO:0007669"/>
    <property type="project" value="UniProtKB-UniRule"/>
</dbReference>
<comment type="catalytic activity">
    <reaction evidence="10">
        <text>Endonucleolytic cleavage of RNA, removing extra 3' nucleotides from tRNA precursor, generating 3' termini of tRNAs. A 3'-hydroxy group is left at the tRNA terminus and a 5'-phosphoryl group is left at the trailer molecule.</text>
        <dbReference type="EC" id="3.1.26.11"/>
    </reaction>
</comment>
<dbReference type="Gene3D" id="3.60.15.10">
    <property type="entry name" value="Ribonuclease Z/Hydroxyacylglutathione hydrolase-like"/>
    <property type="match status" value="1"/>
</dbReference>
<dbReference type="PANTHER" id="PTHR46018:SF2">
    <property type="entry name" value="ZINC PHOSPHODIESTERASE ELAC PROTEIN 1"/>
    <property type="match status" value="1"/>
</dbReference>
<accession>A0A4R6BDJ1</accession>
<feature type="binding site" evidence="10">
    <location>
        <position position="65"/>
    </location>
    <ligand>
        <name>Zn(2+)</name>
        <dbReference type="ChEBI" id="CHEBI:29105"/>
        <label>1</label>
        <note>catalytic</note>
    </ligand>
</feature>
<evidence type="ECO:0000256" key="5">
    <source>
        <dbReference type="ARBA" id="ARBA00022723"/>
    </source>
</evidence>
<dbReference type="HAMAP" id="MF_01818">
    <property type="entry name" value="RNase_Z_BN"/>
    <property type="match status" value="1"/>
</dbReference>
<organism evidence="11 12">
    <name type="scientific">Macrococcus brunensis</name>
    <dbReference type="NCBI Taxonomy" id="198483"/>
    <lineage>
        <taxon>Bacteria</taxon>
        <taxon>Bacillati</taxon>
        <taxon>Bacillota</taxon>
        <taxon>Bacilli</taxon>
        <taxon>Bacillales</taxon>
        <taxon>Staphylococcaceae</taxon>
        <taxon>Macrococcus</taxon>
    </lineage>
</organism>
<feature type="binding site" evidence="10">
    <location>
        <position position="63"/>
    </location>
    <ligand>
        <name>Zn(2+)</name>
        <dbReference type="ChEBI" id="CHEBI:29105"/>
        <label>1</label>
        <note>catalytic</note>
    </ligand>
</feature>
<dbReference type="SUPFAM" id="SSF56281">
    <property type="entry name" value="Metallo-hydrolase/oxidoreductase"/>
    <property type="match status" value="1"/>
</dbReference>
<dbReference type="FunFam" id="3.60.15.10:FF:000002">
    <property type="entry name" value="Ribonuclease Z"/>
    <property type="match status" value="1"/>
</dbReference>
<evidence type="ECO:0000256" key="7">
    <source>
        <dbReference type="ARBA" id="ARBA00022801"/>
    </source>
</evidence>
<comment type="function">
    <text evidence="9 10">Zinc phosphodiesterase, which displays some tRNA 3'-processing endonuclease activity. Probably involved in tRNA maturation, by removing a 3'-trailer from precursor tRNA.</text>
</comment>
<evidence type="ECO:0000313" key="12">
    <source>
        <dbReference type="Proteomes" id="UP000295310"/>
    </source>
</evidence>
<feature type="binding site" evidence="10">
    <location>
        <position position="211"/>
    </location>
    <ligand>
        <name>Zn(2+)</name>
        <dbReference type="ChEBI" id="CHEBI:29105"/>
        <label>1</label>
        <note>catalytic</note>
    </ligand>
</feature>
<feature type="active site" description="Proton acceptor" evidence="10">
    <location>
        <position position="67"/>
    </location>
</feature>
<dbReference type="GO" id="GO:0042802">
    <property type="term" value="F:identical protein binding"/>
    <property type="evidence" value="ECO:0007669"/>
    <property type="project" value="UniProtKB-ARBA"/>
</dbReference>
<feature type="binding site" evidence="10">
    <location>
        <position position="269"/>
    </location>
    <ligand>
        <name>Zn(2+)</name>
        <dbReference type="ChEBI" id="CHEBI:29105"/>
        <label>2</label>
        <note>catalytic</note>
    </ligand>
</feature>
<sequence>MEIIFLGTSAGLPTKERNTQSTVLSLEPFLSEFWLFDAGEAVQHQILHTRIKLGKLRRIFITHMHGDHIFGLPGLLSSRSFQGGENKPLTLYGPAGIREFIETTLKLSESRLNYPLEVVEVEDGDIYIEDEITINIHLLAHGIPSYGYRLEFPSSPGRLLQEKLQAEGIMPGPIYRDFKMQDTVEYEGMIYHTQDYRADEVPGKIVTFFGDTMPNRNEDLLAVNADVIVHESTYLEGDHLLSHQYHHSHIADVIGLAERNQVKLTLINHVSNRYHQLDVAELEEAIRLANPDFNFKIAHDFMTVSID</sequence>
<name>A0A4R6BDJ1_9STAP</name>
<evidence type="ECO:0000256" key="1">
    <source>
        <dbReference type="ARBA" id="ARBA00011738"/>
    </source>
</evidence>
<evidence type="ECO:0000256" key="2">
    <source>
        <dbReference type="ARBA" id="ARBA00012477"/>
    </source>
</evidence>
<keyword evidence="8 10" id="KW-0862">Zinc</keyword>
<keyword evidence="7 10" id="KW-0378">Hydrolase</keyword>
<keyword evidence="5 10" id="KW-0479">Metal-binding</keyword>
<dbReference type="NCBIfam" id="TIGR02651">
    <property type="entry name" value="RNase_Z"/>
    <property type="match status" value="1"/>
</dbReference>
<feature type="binding site" evidence="10">
    <location>
        <position position="211"/>
    </location>
    <ligand>
        <name>Zn(2+)</name>
        <dbReference type="ChEBI" id="CHEBI:29105"/>
        <label>2</label>
        <note>catalytic</note>
    </ligand>
</feature>
<proteinExistence type="inferred from homology"/>
<evidence type="ECO:0000256" key="4">
    <source>
        <dbReference type="ARBA" id="ARBA00022722"/>
    </source>
</evidence>
<evidence type="ECO:0000256" key="10">
    <source>
        <dbReference type="HAMAP-Rule" id="MF_01818"/>
    </source>
</evidence>
<keyword evidence="12" id="KW-1185">Reference proteome</keyword>
<dbReference type="InterPro" id="IPR013471">
    <property type="entry name" value="RNase_Z/BN"/>
</dbReference>
<dbReference type="AlphaFoldDB" id="A0A4R6BDJ1"/>
<comment type="subunit">
    <text evidence="1 10">Homodimer.</text>
</comment>
<gene>
    <name evidence="10 11" type="primary">rnz</name>
    <name evidence="11" type="ORF">ERX27_06220</name>
</gene>